<dbReference type="Proteomes" id="UP001153076">
    <property type="component" value="Unassembled WGS sequence"/>
</dbReference>
<comment type="caution">
    <text evidence="6">The sequence shown here is derived from an EMBL/GenBank/DDBJ whole genome shotgun (WGS) entry which is preliminary data.</text>
</comment>
<dbReference type="Pfam" id="PF02353">
    <property type="entry name" value="CMAS"/>
    <property type="match status" value="1"/>
</dbReference>
<keyword evidence="5" id="KW-0949">S-adenosyl-L-methionine</keyword>
<reference evidence="6" key="1">
    <citation type="submission" date="2022-04" db="EMBL/GenBank/DDBJ databases">
        <title>Carnegiea gigantea Genome sequencing and assembly v2.</title>
        <authorList>
            <person name="Copetti D."/>
            <person name="Sanderson M.J."/>
            <person name="Burquez A."/>
            <person name="Wojciechowski M.F."/>
        </authorList>
    </citation>
    <scope>NUCLEOTIDE SEQUENCE</scope>
    <source>
        <strain evidence="6">SGP5-SGP5p</strain>
        <tissue evidence="6">Aerial part</tissue>
    </source>
</reference>
<protein>
    <submittedName>
        <fullName evidence="6">Uncharacterized protein</fullName>
    </submittedName>
</protein>
<keyword evidence="4" id="KW-0808">Transferase</keyword>
<evidence type="ECO:0000313" key="7">
    <source>
        <dbReference type="Proteomes" id="UP001153076"/>
    </source>
</evidence>
<dbReference type="GO" id="GO:0032259">
    <property type="term" value="P:methylation"/>
    <property type="evidence" value="ECO:0007669"/>
    <property type="project" value="UniProtKB-KW"/>
</dbReference>
<dbReference type="InterPro" id="IPR050447">
    <property type="entry name" value="Erg6_SMT_methyltransf"/>
</dbReference>
<keyword evidence="7" id="KW-1185">Reference proteome</keyword>
<gene>
    <name evidence="6" type="ORF">Cgig2_001796</name>
</gene>
<dbReference type="CDD" id="cd02440">
    <property type="entry name" value="AdoMet_MTases"/>
    <property type="match status" value="1"/>
</dbReference>
<evidence type="ECO:0000256" key="1">
    <source>
        <dbReference type="ARBA" id="ARBA00004913"/>
    </source>
</evidence>
<sequence length="167" mass="18228">MAEAEPTKGVAELYDYSSSVMEGILGEHVHHGIYFFDDPSYQGEERTFASLPRADLIRIIQAAQVRTIDEALRFAAVSDDPSRRPKQIVDVGCGIGGGSKYLAKKYGATCHGITLSPIQAKRAEALTAAEGLADKVNMNDAACTCSETPSHINSLREDYQIYKIPYL</sequence>
<dbReference type="EMBL" id="JAKOGI010000136">
    <property type="protein sequence ID" value="KAJ8442703.1"/>
    <property type="molecule type" value="Genomic_DNA"/>
</dbReference>
<keyword evidence="4" id="KW-0489">Methyltransferase</keyword>
<dbReference type="GO" id="GO:0008168">
    <property type="term" value="F:methyltransferase activity"/>
    <property type="evidence" value="ECO:0007669"/>
    <property type="project" value="UniProtKB-KW"/>
</dbReference>
<keyword evidence="3" id="KW-0017">Alkaloid metabolism</keyword>
<evidence type="ECO:0000256" key="4">
    <source>
        <dbReference type="ARBA" id="ARBA00022603"/>
    </source>
</evidence>
<name>A0A9Q1KG19_9CARY</name>
<evidence type="ECO:0000256" key="5">
    <source>
        <dbReference type="ARBA" id="ARBA00022691"/>
    </source>
</evidence>
<comment type="subunit">
    <text evidence="2">Homodimer.</text>
</comment>
<evidence type="ECO:0000256" key="2">
    <source>
        <dbReference type="ARBA" id="ARBA00011738"/>
    </source>
</evidence>
<evidence type="ECO:0000256" key="3">
    <source>
        <dbReference type="ARBA" id="ARBA00022589"/>
    </source>
</evidence>
<organism evidence="6 7">
    <name type="scientific">Carnegiea gigantea</name>
    <dbReference type="NCBI Taxonomy" id="171969"/>
    <lineage>
        <taxon>Eukaryota</taxon>
        <taxon>Viridiplantae</taxon>
        <taxon>Streptophyta</taxon>
        <taxon>Embryophyta</taxon>
        <taxon>Tracheophyta</taxon>
        <taxon>Spermatophyta</taxon>
        <taxon>Magnoliopsida</taxon>
        <taxon>eudicotyledons</taxon>
        <taxon>Gunneridae</taxon>
        <taxon>Pentapetalae</taxon>
        <taxon>Caryophyllales</taxon>
        <taxon>Cactineae</taxon>
        <taxon>Cactaceae</taxon>
        <taxon>Cactoideae</taxon>
        <taxon>Echinocereeae</taxon>
        <taxon>Carnegiea</taxon>
    </lineage>
</organism>
<dbReference type="InterPro" id="IPR029063">
    <property type="entry name" value="SAM-dependent_MTases_sf"/>
</dbReference>
<dbReference type="PANTHER" id="PTHR44068:SF11">
    <property type="entry name" value="GERANYL DIPHOSPHATE 2-C-METHYLTRANSFERASE"/>
    <property type="match status" value="1"/>
</dbReference>
<dbReference type="PANTHER" id="PTHR44068">
    <property type="entry name" value="ZGC:194242"/>
    <property type="match status" value="1"/>
</dbReference>
<accession>A0A9Q1KG19</accession>
<dbReference type="GO" id="GO:0009820">
    <property type="term" value="P:alkaloid metabolic process"/>
    <property type="evidence" value="ECO:0007669"/>
    <property type="project" value="UniProtKB-KW"/>
</dbReference>
<dbReference type="OrthoDB" id="1724574at2759"/>
<dbReference type="AlphaFoldDB" id="A0A9Q1KG19"/>
<evidence type="ECO:0000313" key="6">
    <source>
        <dbReference type="EMBL" id="KAJ8442703.1"/>
    </source>
</evidence>
<proteinExistence type="predicted"/>
<dbReference type="SUPFAM" id="SSF53335">
    <property type="entry name" value="S-adenosyl-L-methionine-dependent methyltransferases"/>
    <property type="match status" value="1"/>
</dbReference>
<dbReference type="Gene3D" id="3.40.50.150">
    <property type="entry name" value="Vaccinia Virus protein VP39"/>
    <property type="match status" value="1"/>
</dbReference>
<comment type="pathway">
    <text evidence="1">Alkaloid biosynthesis.</text>
</comment>